<name>A0A9N9HFS4_9GLOM</name>
<sequence>MEYYELCKLDKTVSSKKQNQFAPRHPFRLLVVGTSESEKMSIVIHLLLESKYLKIYLWMSGEKHSYNISKEGIKNFGK</sequence>
<comment type="caution">
    <text evidence="1">The sequence shown here is derived from an EMBL/GenBank/DDBJ whole genome shotgun (WGS) entry which is preliminary data.</text>
</comment>
<evidence type="ECO:0000313" key="1">
    <source>
        <dbReference type="EMBL" id="CAG8670641.1"/>
    </source>
</evidence>
<feature type="non-terminal residue" evidence="1">
    <location>
        <position position="78"/>
    </location>
</feature>
<dbReference type="AlphaFoldDB" id="A0A9N9HFS4"/>
<reference evidence="1" key="1">
    <citation type="submission" date="2021-06" db="EMBL/GenBank/DDBJ databases">
        <authorList>
            <person name="Kallberg Y."/>
            <person name="Tangrot J."/>
            <person name="Rosling A."/>
        </authorList>
    </citation>
    <scope>NUCLEOTIDE SEQUENCE</scope>
    <source>
        <strain evidence="1">CL551</strain>
    </source>
</reference>
<evidence type="ECO:0000313" key="2">
    <source>
        <dbReference type="Proteomes" id="UP000789342"/>
    </source>
</evidence>
<proteinExistence type="predicted"/>
<protein>
    <submittedName>
        <fullName evidence="1">15414_t:CDS:1</fullName>
    </submittedName>
</protein>
<gene>
    <name evidence="1" type="ORF">AMORRO_LOCUS10806</name>
</gene>
<dbReference type="OrthoDB" id="2413732at2759"/>
<keyword evidence="2" id="KW-1185">Reference proteome</keyword>
<organism evidence="1 2">
    <name type="scientific">Acaulospora morrowiae</name>
    <dbReference type="NCBI Taxonomy" id="94023"/>
    <lineage>
        <taxon>Eukaryota</taxon>
        <taxon>Fungi</taxon>
        <taxon>Fungi incertae sedis</taxon>
        <taxon>Mucoromycota</taxon>
        <taxon>Glomeromycotina</taxon>
        <taxon>Glomeromycetes</taxon>
        <taxon>Diversisporales</taxon>
        <taxon>Acaulosporaceae</taxon>
        <taxon>Acaulospora</taxon>
    </lineage>
</organism>
<dbReference type="Proteomes" id="UP000789342">
    <property type="component" value="Unassembled WGS sequence"/>
</dbReference>
<accession>A0A9N9HFS4</accession>
<dbReference type="EMBL" id="CAJVPV010012516">
    <property type="protein sequence ID" value="CAG8670641.1"/>
    <property type="molecule type" value="Genomic_DNA"/>
</dbReference>